<comment type="caution">
    <text evidence="2">The sequence shown here is derived from an EMBL/GenBank/DDBJ whole genome shotgun (WGS) entry which is preliminary data.</text>
</comment>
<protein>
    <submittedName>
        <fullName evidence="2">Uncharacterized protein</fullName>
    </submittedName>
</protein>
<reference evidence="2 3" key="1">
    <citation type="submission" date="2019-09" db="EMBL/GenBank/DDBJ databases">
        <title>Phylogeny of genus Pseudoclavibacter and closely related genus.</title>
        <authorList>
            <person name="Li Y."/>
        </authorList>
    </citation>
    <scope>NUCLEOTIDE SEQUENCE [LARGE SCALE GENOMIC DNA]</scope>
    <source>
        <strain evidence="2 3">DSM 23821</strain>
    </source>
</reference>
<feature type="compositionally biased region" description="Polar residues" evidence="1">
    <location>
        <begin position="155"/>
        <end position="165"/>
    </location>
</feature>
<dbReference type="OrthoDB" id="5916883at2"/>
<proteinExistence type="predicted"/>
<evidence type="ECO:0000313" key="2">
    <source>
        <dbReference type="EMBL" id="KAB1654068.1"/>
    </source>
</evidence>
<dbReference type="EMBL" id="WBJZ01000020">
    <property type="protein sequence ID" value="KAB1654068.1"/>
    <property type="molecule type" value="Genomic_DNA"/>
</dbReference>
<evidence type="ECO:0000313" key="3">
    <source>
        <dbReference type="Proteomes" id="UP000467240"/>
    </source>
</evidence>
<sequence>MSDGHGLREMRSVGLKQGQVVWARETINVLRETATTFDGVITHPALIEEVQERTRLSANAQPRTWLNTVLAIVAIACHERELPPLTALAIRAHDGRVGPFFDEALRVEGHAPATDEAQREQLAAEARLRCYLEFCDDVPEDARPNTDPGHRRPRTSGTAASRPRQTTATAGRDTTRATAASPSTSTRSQQPAEPVVALCPTCFIQLPVAGGACPNCD</sequence>
<gene>
    <name evidence="2" type="ORF">F8O01_14230</name>
</gene>
<dbReference type="Proteomes" id="UP000467240">
    <property type="component" value="Unassembled WGS sequence"/>
</dbReference>
<accession>A0A7J5BNY2</accession>
<dbReference type="RefSeq" id="WP_158041618.1">
    <property type="nucleotide sequence ID" value="NZ_JACCFV010000001.1"/>
</dbReference>
<keyword evidence="3" id="KW-1185">Reference proteome</keyword>
<dbReference type="AlphaFoldDB" id="A0A7J5BNY2"/>
<feature type="compositionally biased region" description="Low complexity" evidence="1">
    <location>
        <begin position="166"/>
        <end position="192"/>
    </location>
</feature>
<feature type="compositionally biased region" description="Basic and acidic residues" evidence="1">
    <location>
        <begin position="141"/>
        <end position="150"/>
    </location>
</feature>
<organism evidence="2 3">
    <name type="scientific">Pseudoclavibacter chungangensis</name>
    <dbReference type="NCBI Taxonomy" id="587635"/>
    <lineage>
        <taxon>Bacteria</taxon>
        <taxon>Bacillati</taxon>
        <taxon>Actinomycetota</taxon>
        <taxon>Actinomycetes</taxon>
        <taxon>Micrococcales</taxon>
        <taxon>Microbacteriaceae</taxon>
        <taxon>Pseudoclavibacter</taxon>
    </lineage>
</organism>
<evidence type="ECO:0000256" key="1">
    <source>
        <dbReference type="SAM" id="MobiDB-lite"/>
    </source>
</evidence>
<feature type="region of interest" description="Disordered" evidence="1">
    <location>
        <begin position="141"/>
        <end position="192"/>
    </location>
</feature>
<name>A0A7J5BNY2_9MICO</name>